<organism evidence="10">
    <name type="scientific">freshwater metagenome</name>
    <dbReference type="NCBI Taxonomy" id="449393"/>
    <lineage>
        <taxon>unclassified sequences</taxon>
        <taxon>metagenomes</taxon>
        <taxon>ecological metagenomes</taxon>
    </lineage>
</organism>
<evidence type="ECO:0000256" key="2">
    <source>
        <dbReference type="ARBA" id="ARBA00022525"/>
    </source>
</evidence>
<dbReference type="InterPro" id="IPR043504">
    <property type="entry name" value="Peptidase_S1_PA_chymotrypsin"/>
</dbReference>
<evidence type="ECO:0000256" key="4">
    <source>
        <dbReference type="ARBA" id="ARBA00022729"/>
    </source>
</evidence>
<comment type="subcellular location">
    <subcellularLocation>
        <location evidence="1">Secreted</location>
    </subcellularLocation>
</comment>
<evidence type="ECO:0000256" key="5">
    <source>
        <dbReference type="ARBA" id="ARBA00022801"/>
    </source>
</evidence>
<dbReference type="Pfam" id="PF00089">
    <property type="entry name" value="Trypsin"/>
    <property type="match status" value="1"/>
</dbReference>
<dbReference type="Gene3D" id="2.60.40.2700">
    <property type="match status" value="3"/>
</dbReference>
<dbReference type="EMBL" id="CAEZVM010000014">
    <property type="protein sequence ID" value="CAB4630268.1"/>
    <property type="molecule type" value="Genomic_DNA"/>
</dbReference>
<keyword evidence="5" id="KW-0378">Hydrolase</keyword>
<dbReference type="PROSITE" id="PS50240">
    <property type="entry name" value="TRYPSIN_DOM"/>
    <property type="match status" value="1"/>
</dbReference>
<name>A0A6J6J0K8_9ZZZZ</name>
<dbReference type="GO" id="GO:0004252">
    <property type="term" value="F:serine-type endopeptidase activity"/>
    <property type="evidence" value="ECO:0007669"/>
    <property type="project" value="InterPro"/>
</dbReference>
<dbReference type="SUPFAM" id="SSF50494">
    <property type="entry name" value="Trypsin-like serine proteases"/>
    <property type="match status" value="1"/>
</dbReference>
<evidence type="ECO:0000256" key="6">
    <source>
        <dbReference type="ARBA" id="ARBA00023157"/>
    </source>
</evidence>
<dbReference type="Gene3D" id="2.40.10.10">
    <property type="entry name" value="Trypsin-like serine proteases"/>
    <property type="match status" value="1"/>
</dbReference>
<evidence type="ECO:0000256" key="7">
    <source>
        <dbReference type="ARBA" id="ARBA00023180"/>
    </source>
</evidence>
<dbReference type="InterPro" id="IPR033116">
    <property type="entry name" value="TRYPSIN_SER"/>
</dbReference>
<dbReference type="PRINTS" id="PR00722">
    <property type="entry name" value="CHYMOTRYPSIN"/>
</dbReference>
<evidence type="ECO:0000256" key="8">
    <source>
        <dbReference type="SAM" id="MobiDB-lite"/>
    </source>
</evidence>
<dbReference type="PROSITE" id="PS00134">
    <property type="entry name" value="TRYPSIN_HIS"/>
    <property type="match status" value="1"/>
</dbReference>
<accession>A0A6J6J0K8</accession>
<keyword evidence="6" id="KW-1015">Disulfide bond</keyword>
<gene>
    <name evidence="10" type="ORF">UFOPK2032_00542</name>
</gene>
<evidence type="ECO:0000256" key="1">
    <source>
        <dbReference type="ARBA" id="ARBA00004613"/>
    </source>
</evidence>
<evidence type="ECO:0000313" key="10">
    <source>
        <dbReference type="EMBL" id="CAB4630268.1"/>
    </source>
</evidence>
<proteinExistence type="predicted"/>
<reference evidence="10" key="1">
    <citation type="submission" date="2020-05" db="EMBL/GenBank/DDBJ databases">
        <authorList>
            <person name="Chiriac C."/>
            <person name="Salcher M."/>
            <person name="Ghai R."/>
            <person name="Kavagutti S V."/>
        </authorList>
    </citation>
    <scope>NUCLEOTIDE SEQUENCE</scope>
</reference>
<dbReference type="FunFam" id="2.40.10.10:FF:000054">
    <property type="entry name" value="Complement C1r subcomponent"/>
    <property type="match status" value="1"/>
</dbReference>
<keyword evidence="7" id="KW-0325">Glycoprotein</keyword>
<keyword evidence="3" id="KW-0645">Protease</keyword>
<dbReference type="InterPro" id="IPR001314">
    <property type="entry name" value="Peptidase_S1A"/>
</dbReference>
<evidence type="ECO:0000259" key="9">
    <source>
        <dbReference type="PROSITE" id="PS50240"/>
    </source>
</evidence>
<dbReference type="FunFam" id="2.40.10.10:FF:000166">
    <property type="entry name" value="Trypsin"/>
    <property type="match status" value="1"/>
</dbReference>
<dbReference type="PROSITE" id="PS00135">
    <property type="entry name" value="TRYPSIN_SER"/>
    <property type="match status" value="1"/>
</dbReference>
<dbReference type="GO" id="GO:0005615">
    <property type="term" value="C:extracellular space"/>
    <property type="evidence" value="ECO:0007669"/>
    <property type="project" value="TreeGrafter"/>
</dbReference>
<dbReference type="PANTHER" id="PTHR24264">
    <property type="entry name" value="TRYPSIN-RELATED"/>
    <property type="match status" value="1"/>
</dbReference>
<dbReference type="AlphaFoldDB" id="A0A6J6J0K8"/>
<dbReference type="InterPro" id="IPR018114">
    <property type="entry name" value="TRYPSIN_HIS"/>
</dbReference>
<dbReference type="InterPro" id="IPR009003">
    <property type="entry name" value="Peptidase_S1_PA"/>
</dbReference>
<dbReference type="PANTHER" id="PTHR24264:SF65">
    <property type="entry name" value="SRCR DOMAIN-CONTAINING PROTEIN"/>
    <property type="match status" value="1"/>
</dbReference>
<keyword evidence="2" id="KW-0964">Secreted</keyword>
<dbReference type="InterPro" id="IPR050127">
    <property type="entry name" value="Serine_Proteases_S1"/>
</dbReference>
<sequence length="555" mass="57555">MIFLTLGTAVAPANAITAVTEKDTSAIGTAPPVRFSPKIVGGASISISSAPWQVAIIDRAARSNYHGQFCGGSLVSSEWIVTAAHCVVSGFSVTQPASIGIQVGNAKLDTKRLSVLSVSAIQVHPSYSSSGATNDIALIKLSSPVSFSSSIAPISINRTAVSHNTPGLVTGWGQTGVTNDLQVVVGQYNFPTALQGTTVYVSDSSCFGDAPTGFLSSTMLCAGTPGWMDDTCQGDSGGPLAINVSGTNYLAGITSWGNGCAWLEPGIYTKVSNYASWIDSYVTPANFTLNPAPTISGIATVGQLLTASTGTWEPEPAFSYQWFAGSTAISEATSPTYLIQKSDRNKNISVRVTATKSGYLSTTMTSTPTAKVSTTMPFPTTDTPSISGSLVVGQTLTASTGVWSPDPSFSFQWLSNNSDIRGAGGSTYVLTSADLGKNISVRVTATRDGYTKTTLSSSQTAAVTAGLAFTSSPNPTISGSAGVGQTLSANPGVWSPEATFAYQWLSNNQVIRGATDPTFVVTRSYRGRSLSVQVTGTKSEYAPTTKTSSPVRIPR</sequence>
<dbReference type="CDD" id="cd00190">
    <property type="entry name" value="Tryp_SPc"/>
    <property type="match status" value="1"/>
</dbReference>
<dbReference type="SMART" id="SM00020">
    <property type="entry name" value="Tryp_SPc"/>
    <property type="match status" value="1"/>
</dbReference>
<feature type="region of interest" description="Disordered" evidence="8">
    <location>
        <begin position="536"/>
        <end position="555"/>
    </location>
</feature>
<protein>
    <submittedName>
        <fullName evidence="10">Unannotated protein</fullName>
    </submittedName>
</protein>
<keyword evidence="4" id="KW-0732">Signal</keyword>
<evidence type="ECO:0000256" key="3">
    <source>
        <dbReference type="ARBA" id="ARBA00022670"/>
    </source>
</evidence>
<dbReference type="GO" id="GO:0006508">
    <property type="term" value="P:proteolysis"/>
    <property type="evidence" value="ECO:0007669"/>
    <property type="project" value="UniProtKB-KW"/>
</dbReference>
<dbReference type="InterPro" id="IPR001254">
    <property type="entry name" value="Trypsin_dom"/>
</dbReference>
<feature type="domain" description="Peptidase S1" evidence="9">
    <location>
        <begin position="39"/>
        <end position="283"/>
    </location>
</feature>